<dbReference type="RefSeq" id="WP_229778122.1">
    <property type="nucleotide sequence ID" value="NZ_BMQM01000059.1"/>
</dbReference>
<dbReference type="PANTHER" id="PTHR32097:SF17">
    <property type="entry name" value="CAMP-BINDING PROTEIN 1-RELATED"/>
    <property type="match status" value="1"/>
</dbReference>
<organism evidence="3 4">
    <name type="scientific">Deinococcus seoulensis</name>
    <dbReference type="NCBI Taxonomy" id="1837379"/>
    <lineage>
        <taxon>Bacteria</taxon>
        <taxon>Thermotogati</taxon>
        <taxon>Deinococcota</taxon>
        <taxon>Deinococci</taxon>
        <taxon>Deinococcales</taxon>
        <taxon>Deinococcaceae</taxon>
        <taxon>Deinococcus</taxon>
    </lineage>
</organism>
<dbReference type="InterPro" id="IPR003325">
    <property type="entry name" value="TerD"/>
</dbReference>
<proteinExistence type="predicted"/>
<keyword evidence="4" id="KW-1185">Reference proteome</keyword>
<evidence type="ECO:0000259" key="2">
    <source>
        <dbReference type="Pfam" id="PF02342"/>
    </source>
</evidence>
<evidence type="ECO:0000256" key="1">
    <source>
        <dbReference type="SAM" id="MobiDB-lite"/>
    </source>
</evidence>
<feature type="compositionally biased region" description="Low complexity" evidence="1">
    <location>
        <begin position="198"/>
        <end position="210"/>
    </location>
</feature>
<feature type="region of interest" description="Disordered" evidence="1">
    <location>
        <begin position="182"/>
        <end position="212"/>
    </location>
</feature>
<feature type="domain" description="TerD" evidence="2">
    <location>
        <begin position="3"/>
        <end position="163"/>
    </location>
</feature>
<reference evidence="4" key="1">
    <citation type="journal article" date="2019" name="Int. J. Syst. Evol. Microbiol.">
        <title>The Global Catalogue of Microorganisms (GCM) 10K type strain sequencing project: providing services to taxonomists for standard genome sequencing and annotation.</title>
        <authorList>
            <consortium name="The Broad Institute Genomics Platform"/>
            <consortium name="The Broad Institute Genome Sequencing Center for Infectious Disease"/>
            <person name="Wu L."/>
            <person name="Ma J."/>
        </authorList>
    </citation>
    <scope>NUCLEOTIDE SEQUENCE [LARGE SCALE GENOMIC DNA]</scope>
    <source>
        <strain evidence="4">JCM 31404</strain>
    </source>
</reference>
<dbReference type="InterPro" id="IPR051324">
    <property type="entry name" value="Stress/Tellurium_Resist"/>
</dbReference>
<gene>
    <name evidence="3" type="primary">terE</name>
    <name evidence="3" type="ORF">GCM10008959_41010</name>
</gene>
<dbReference type="PANTHER" id="PTHR32097">
    <property type="entry name" value="CAMP-BINDING PROTEIN 1-RELATED"/>
    <property type="match status" value="1"/>
</dbReference>
<evidence type="ECO:0000313" key="3">
    <source>
        <dbReference type="EMBL" id="GGR75838.1"/>
    </source>
</evidence>
<dbReference type="Gene3D" id="2.60.60.30">
    <property type="entry name" value="sav2460 like domains"/>
    <property type="match status" value="2"/>
</dbReference>
<protein>
    <submittedName>
        <fullName evidence="3">Tellurium resistance protein TerE</fullName>
    </submittedName>
</protein>
<accession>A0ABQ2S0D3</accession>
<feature type="domain" description="TerD" evidence="2">
    <location>
        <begin position="212"/>
        <end position="352"/>
    </location>
</feature>
<comment type="caution">
    <text evidence="3">The sequence shown here is derived from an EMBL/GenBank/DDBJ whole genome shotgun (WGS) entry which is preliminary data.</text>
</comment>
<dbReference type="Pfam" id="PF02342">
    <property type="entry name" value="TerD"/>
    <property type="match status" value="2"/>
</dbReference>
<dbReference type="CDD" id="cd06974">
    <property type="entry name" value="TerD_like"/>
    <property type="match status" value="2"/>
</dbReference>
<dbReference type="Proteomes" id="UP000634308">
    <property type="component" value="Unassembled WGS sequence"/>
</dbReference>
<sequence length="445" mass="47098">MLTLSRGQKKPLTDFTPSTQFAVIVQAGLPGTDIAAFGLDAHGKLSDDRFMTFYNQPDAPDGAVRWSQQGDRTTFLIDLTRLPPTITRLVFTATHDDHAVGQSPTLTVELPGAVFDARDGLVNERAVMLADLYLHPPGPGGTWRVAAVSQGFDGGLRRLLEHFGGEVAEEDPAEMAPVAPLPAAPAAAPTSPAPVPGSSPAGPLASTSGGKVSLQKGQSVSLVKKGGEPLTRIFLGLGWDPVRGGRNVDLDASCIVYDASGRDIDRVWFMGRSGQRGAVQHSGDNLTGHGQGDDERIAVDLTKLSPDAAHLLLTINSFQGQAFSQVRNAFCRVVDSVSGSELARYDLGEGGRTRGCSWRACPARLTGGCSRRWACRGKGRRSARWSSRAATCSPERGRPVRLARGGVGLTSDACPVVATTRAGSPRAPYEVRYSGDRCLLNPAPP</sequence>
<dbReference type="EMBL" id="BMQM01000059">
    <property type="protein sequence ID" value="GGR75838.1"/>
    <property type="molecule type" value="Genomic_DNA"/>
</dbReference>
<evidence type="ECO:0000313" key="4">
    <source>
        <dbReference type="Proteomes" id="UP000634308"/>
    </source>
</evidence>
<name>A0ABQ2S0D3_9DEIO</name>